<dbReference type="OrthoDB" id="432544at2759"/>
<dbReference type="InterPro" id="IPR039104">
    <property type="entry name" value="6PGL"/>
</dbReference>
<evidence type="ECO:0000313" key="2">
    <source>
        <dbReference type="EMBL" id="KOO23322.1"/>
    </source>
</evidence>
<dbReference type="AlphaFoldDB" id="A0A0M0JAD2"/>
<sequence length="284" mass="29669">MKLAPVPASKVNIFSDADAVGKYVMARVEAAAAEAIAQKGHFALAIPGGSILKMLGGSPAWAKDCTLAYVNHKAVPMDDAKLATHAKASKLFLDAWKGIDCILMSGSEDAVAEAVAYEEKMRAVPPSKLPVNPAGYPIFDMMLIGVGDDGHVGSLYPGRDEVLDASGRWVLPVEKKQPGSITLSLPVMAAAKEVLIAACGVSDKYPQGKSAAMARGIEGDETPSSFPAVGLRGVATWALDAAAASTLSFDYSECFSLTMTRGDCNPPDEAPSNMMLVSPPAWAK</sequence>
<comment type="caution">
    <text evidence="2">The sequence shown here is derived from an EMBL/GenBank/DDBJ whole genome shotgun (WGS) entry which is preliminary data.</text>
</comment>
<dbReference type="EMBL" id="JWZX01003203">
    <property type="protein sequence ID" value="KOO23322.1"/>
    <property type="molecule type" value="Genomic_DNA"/>
</dbReference>
<keyword evidence="3" id="KW-1185">Reference proteome</keyword>
<dbReference type="PANTHER" id="PTHR11054:SF0">
    <property type="entry name" value="6-PHOSPHOGLUCONOLACTONASE"/>
    <property type="match status" value="1"/>
</dbReference>
<gene>
    <name evidence="2" type="ORF">Ctob_000224</name>
</gene>
<evidence type="ECO:0000313" key="3">
    <source>
        <dbReference type="Proteomes" id="UP000037460"/>
    </source>
</evidence>
<dbReference type="Pfam" id="PF01182">
    <property type="entry name" value="Glucosamine_iso"/>
    <property type="match status" value="1"/>
</dbReference>
<organism evidence="2 3">
    <name type="scientific">Chrysochromulina tobinii</name>
    <dbReference type="NCBI Taxonomy" id="1460289"/>
    <lineage>
        <taxon>Eukaryota</taxon>
        <taxon>Haptista</taxon>
        <taxon>Haptophyta</taxon>
        <taxon>Prymnesiophyceae</taxon>
        <taxon>Prymnesiales</taxon>
        <taxon>Chrysochromulinaceae</taxon>
        <taxon>Chrysochromulina</taxon>
    </lineage>
</organism>
<dbReference type="PANTHER" id="PTHR11054">
    <property type="entry name" value="6-PHOSPHOGLUCONOLACTONASE"/>
    <property type="match status" value="1"/>
</dbReference>
<evidence type="ECO:0000259" key="1">
    <source>
        <dbReference type="Pfam" id="PF01182"/>
    </source>
</evidence>
<reference evidence="3" key="1">
    <citation type="journal article" date="2015" name="PLoS Genet.">
        <title>Genome Sequence and Transcriptome Analyses of Chrysochromulina tobin: Metabolic Tools for Enhanced Algal Fitness in the Prominent Order Prymnesiales (Haptophyceae).</title>
        <authorList>
            <person name="Hovde B.T."/>
            <person name="Deodato C.R."/>
            <person name="Hunsperger H.M."/>
            <person name="Ryken S.A."/>
            <person name="Yost W."/>
            <person name="Jha R.K."/>
            <person name="Patterson J."/>
            <person name="Monnat R.J. Jr."/>
            <person name="Barlow S.B."/>
            <person name="Starkenburg S.R."/>
            <person name="Cattolico R.A."/>
        </authorList>
    </citation>
    <scope>NUCLEOTIDE SEQUENCE</scope>
    <source>
        <strain evidence="3">CCMP291</strain>
    </source>
</reference>
<dbReference type="InterPro" id="IPR037171">
    <property type="entry name" value="NagB/RpiA_transferase-like"/>
</dbReference>
<name>A0A0M0JAD2_9EUKA</name>
<proteinExistence type="predicted"/>
<dbReference type="InterPro" id="IPR006148">
    <property type="entry name" value="Glc/Gal-6P_isomerase"/>
</dbReference>
<dbReference type="SUPFAM" id="SSF100950">
    <property type="entry name" value="NagB/RpiA/CoA transferase-like"/>
    <property type="match status" value="1"/>
</dbReference>
<dbReference type="Proteomes" id="UP000037460">
    <property type="component" value="Unassembled WGS sequence"/>
</dbReference>
<accession>A0A0M0JAD2</accession>
<dbReference type="GO" id="GO:0005975">
    <property type="term" value="P:carbohydrate metabolic process"/>
    <property type="evidence" value="ECO:0007669"/>
    <property type="project" value="InterPro"/>
</dbReference>
<protein>
    <recommendedName>
        <fullName evidence="1">Glucosamine/galactosamine-6-phosphate isomerase domain-containing protein</fullName>
    </recommendedName>
</protein>
<dbReference type="Gene3D" id="3.40.50.1360">
    <property type="match status" value="1"/>
</dbReference>
<feature type="domain" description="Glucosamine/galactosamine-6-phosphate isomerase" evidence="1">
    <location>
        <begin position="16"/>
        <end position="231"/>
    </location>
</feature>